<dbReference type="RefSeq" id="WP_006781888.1">
    <property type="nucleotide sequence ID" value="NZ_CP040506.1"/>
</dbReference>
<dbReference type="InterPro" id="IPR008670">
    <property type="entry name" value="CoA_reduct_LuxC"/>
</dbReference>
<proteinExistence type="predicted"/>
<evidence type="ECO:0000313" key="2">
    <source>
        <dbReference type="EMBL" id="EHI58133.1"/>
    </source>
</evidence>
<dbReference type="GO" id="GO:0008218">
    <property type="term" value="P:bioluminescence"/>
    <property type="evidence" value="ECO:0007669"/>
    <property type="project" value="InterPro"/>
</dbReference>
<comment type="caution">
    <text evidence="2">The sequence shown here is derived from an EMBL/GenBank/DDBJ whole genome shotgun (WGS) entry which is preliminary data.</text>
</comment>
<dbReference type="OrthoDB" id="580775at2"/>
<keyword evidence="3" id="KW-1185">Reference proteome</keyword>
<accession>G5IK69</accession>
<dbReference type="EMBL" id="ADLN01000107">
    <property type="protein sequence ID" value="EHI58133.1"/>
    <property type="molecule type" value="Genomic_DNA"/>
</dbReference>
<evidence type="ECO:0008006" key="4">
    <source>
        <dbReference type="Google" id="ProtNLM"/>
    </source>
</evidence>
<name>G5IK69_9FIRM</name>
<reference evidence="2 3" key="1">
    <citation type="submission" date="2011-08" db="EMBL/GenBank/DDBJ databases">
        <title>The Genome Sequence of Clostridium hathewayi WAL-18680.</title>
        <authorList>
            <consortium name="The Broad Institute Genome Sequencing Platform"/>
            <person name="Earl A."/>
            <person name="Ward D."/>
            <person name="Feldgarden M."/>
            <person name="Gevers D."/>
            <person name="Finegold S.M."/>
            <person name="Summanen P.H."/>
            <person name="Molitoris D.R."/>
            <person name="Song M."/>
            <person name="Daigneault M."/>
            <person name="Allen-Vercoe E."/>
            <person name="Young S.K."/>
            <person name="Zeng Q."/>
            <person name="Gargeya S."/>
            <person name="Fitzgerald M."/>
            <person name="Haas B."/>
            <person name="Abouelleil A."/>
            <person name="Alvarado L."/>
            <person name="Arachchi H.M."/>
            <person name="Berlin A."/>
            <person name="Brown A."/>
            <person name="Chapman S.B."/>
            <person name="Chen Z."/>
            <person name="Dunbar C."/>
            <person name="Freedman E."/>
            <person name="Gearin G."/>
            <person name="Gellesch M."/>
            <person name="Goldberg J."/>
            <person name="Griggs A."/>
            <person name="Gujja S."/>
            <person name="Heiman D."/>
            <person name="Howarth C."/>
            <person name="Larson L."/>
            <person name="Lui A."/>
            <person name="MacDonald P.J.P."/>
            <person name="Montmayeur A."/>
            <person name="Murphy C."/>
            <person name="Neiman D."/>
            <person name="Pearson M."/>
            <person name="Priest M."/>
            <person name="Roberts A."/>
            <person name="Saif S."/>
            <person name="Shea T."/>
            <person name="Shenoy N."/>
            <person name="Sisk P."/>
            <person name="Stolte C."/>
            <person name="Sykes S."/>
            <person name="Wortman J."/>
            <person name="Nusbaum C."/>
            <person name="Birren B."/>
        </authorList>
    </citation>
    <scope>NUCLEOTIDE SEQUENCE [LARGE SCALE GENOMIC DNA]</scope>
    <source>
        <strain evidence="2 3">WAL-18680</strain>
    </source>
</reference>
<dbReference type="AlphaFoldDB" id="G5IK69"/>
<dbReference type="PATRIC" id="fig|742737.3.peg.3881"/>
<organism evidence="2 3">
    <name type="scientific">Hungatella hathewayi WAL-18680</name>
    <dbReference type="NCBI Taxonomy" id="742737"/>
    <lineage>
        <taxon>Bacteria</taxon>
        <taxon>Bacillati</taxon>
        <taxon>Bacillota</taxon>
        <taxon>Clostridia</taxon>
        <taxon>Lachnospirales</taxon>
        <taxon>Lachnospiraceae</taxon>
        <taxon>Hungatella</taxon>
    </lineage>
</organism>
<dbReference type="HOGENOM" id="CLU_661747_0_0_9"/>
<evidence type="ECO:0000256" key="1">
    <source>
        <dbReference type="ARBA" id="ARBA00022857"/>
    </source>
</evidence>
<protein>
    <recommendedName>
        <fullName evidence="4">Long-chain-fatty-acyl-CoA reductase</fullName>
    </recommendedName>
</protein>
<dbReference type="GO" id="GO:0003995">
    <property type="term" value="F:acyl-CoA dehydrogenase activity"/>
    <property type="evidence" value="ECO:0007669"/>
    <property type="project" value="InterPro"/>
</dbReference>
<dbReference type="Pfam" id="PF05893">
    <property type="entry name" value="LuxC"/>
    <property type="match status" value="1"/>
</dbReference>
<sequence>MRISELKSRICKTLEGPVPEPEVVLSACQRVSEKLARGDYRLLLEETGRAGSVSARELEEAVVMLSRDYLSARLVLELGVDLERGDSFPLGVLFHIGAGNLDGLSAYSVVEGLLAGNINLLKLPAGEQGVSAFLLRELIRMEPSLQNYIYVFDFPSSNQKRMRQLMELSDAVVLWGGDEAVLSVRSLAPPNTRLIEWGHKLSFAYVTETGLGKEAELLDLARHMIETGQTLCSSCQGIYLDTDRIDLVKQFSKRFLSVLRQAYDEAAREKGAPDMGVTARNTLRVQEARMSAMMNSDSAESAVVYGDGCVSVTASSDCDLTLSLLYGNCWVKPLPRAEIISALHEQKSHLQTVGLLCGEDEREALAYLLCRAGAVRICDGGSMSKLHTPGAHDGEYPLRRYRRIITKG</sequence>
<keyword evidence="1" id="KW-0521">NADP</keyword>
<gene>
    <name evidence="2" type="ORF">HMPREF9473_03897</name>
</gene>
<evidence type="ECO:0000313" key="3">
    <source>
        <dbReference type="Proteomes" id="UP000005384"/>
    </source>
</evidence>
<dbReference type="Proteomes" id="UP000005384">
    <property type="component" value="Unassembled WGS sequence"/>
</dbReference>